<keyword evidence="2" id="KW-1185">Reference proteome</keyword>
<proteinExistence type="predicted"/>
<evidence type="ECO:0000313" key="2">
    <source>
        <dbReference type="Proteomes" id="UP000235145"/>
    </source>
</evidence>
<dbReference type="PANTHER" id="PTHR45463">
    <property type="entry name" value="OS09G0392200 PROTEIN"/>
    <property type="match status" value="1"/>
</dbReference>
<protein>
    <submittedName>
        <fullName evidence="1">Uncharacterized protein</fullName>
    </submittedName>
</protein>
<name>A0A9R1UZL8_LACSA</name>
<comment type="caution">
    <text evidence="1">The sequence shown here is derived from an EMBL/GenBank/DDBJ whole genome shotgun (WGS) entry which is preliminary data.</text>
</comment>
<evidence type="ECO:0000313" key="1">
    <source>
        <dbReference type="EMBL" id="KAJ0196169.1"/>
    </source>
</evidence>
<reference evidence="1 2" key="1">
    <citation type="journal article" date="2017" name="Nat. Commun.">
        <title>Genome assembly with in vitro proximity ligation data and whole-genome triplication in lettuce.</title>
        <authorList>
            <person name="Reyes-Chin-Wo S."/>
            <person name="Wang Z."/>
            <person name="Yang X."/>
            <person name="Kozik A."/>
            <person name="Arikit S."/>
            <person name="Song C."/>
            <person name="Xia L."/>
            <person name="Froenicke L."/>
            <person name="Lavelle D.O."/>
            <person name="Truco M.J."/>
            <person name="Xia R."/>
            <person name="Zhu S."/>
            <person name="Xu C."/>
            <person name="Xu H."/>
            <person name="Xu X."/>
            <person name="Cox K."/>
            <person name="Korf I."/>
            <person name="Meyers B.C."/>
            <person name="Michelmore R.W."/>
        </authorList>
    </citation>
    <scope>NUCLEOTIDE SEQUENCE [LARGE SCALE GENOMIC DNA]</scope>
    <source>
        <strain evidence="2">cv. Salinas</strain>
        <tissue evidence="1">Seedlings</tissue>
    </source>
</reference>
<gene>
    <name evidence="1" type="ORF">LSAT_V11C700380260</name>
</gene>
<accession>A0A9R1UZL8</accession>
<sequence length="118" mass="13901">MDTALRPPLHTIHYDNSLNEVRLFPTPKVTLLDLTNFPKPSFGHPMFVSSGENLCVIDRFSMYSHKGKKIQEINFSKMEWVPREKIKEEYAFFYSQLNYDVVILPLESWADLYTLQEI</sequence>
<dbReference type="EMBL" id="NBSK02000007">
    <property type="protein sequence ID" value="KAJ0196169.1"/>
    <property type="molecule type" value="Genomic_DNA"/>
</dbReference>
<dbReference type="AlphaFoldDB" id="A0A9R1UZL8"/>
<dbReference type="PANTHER" id="PTHR45463:SF8">
    <property type="entry name" value="OS09G0392200 PROTEIN"/>
    <property type="match status" value="1"/>
</dbReference>
<dbReference type="Proteomes" id="UP000235145">
    <property type="component" value="Unassembled WGS sequence"/>
</dbReference>
<organism evidence="1 2">
    <name type="scientific">Lactuca sativa</name>
    <name type="common">Garden lettuce</name>
    <dbReference type="NCBI Taxonomy" id="4236"/>
    <lineage>
        <taxon>Eukaryota</taxon>
        <taxon>Viridiplantae</taxon>
        <taxon>Streptophyta</taxon>
        <taxon>Embryophyta</taxon>
        <taxon>Tracheophyta</taxon>
        <taxon>Spermatophyta</taxon>
        <taxon>Magnoliopsida</taxon>
        <taxon>eudicotyledons</taxon>
        <taxon>Gunneridae</taxon>
        <taxon>Pentapetalae</taxon>
        <taxon>asterids</taxon>
        <taxon>campanulids</taxon>
        <taxon>Asterales</taxon>
        <taxon>Asteraceae</taxon>
        <taxon>Cichorioideae</taxon>
        <taxon>Cichorieae</taxon>
        <taxon>Lactucinae</taxon>
        <taxon>Lactuca</taxon>
    </lineage>
</organism>